<evidence type="ECO:0000313" key="4">
    <source>
        <dbReference type="EMBL" id="RJE81918.1"/>
    </source>
</evidence>
<dbReference type="EMBL" id="QZCG01000024">
    <property type="protein sequence ID" value="RJE81918.1"/>
    <property type="molecule type" value="Genomic_DNA"/>
</dbReference>
<dbReference type="PANTHER" id="PTHR43877:SF2">
    <property type="entry name" value="AMINOALKYLPHOSPHONATE N-ACETYLTRANSFERASE-RELATED"/>
    <property type="match status" value="1"/>
</dbReference>
<dbReference type="OrthoDB" id="9804026at2"/>
<reference evidence="5" key="1">
    <citation type="submission" date="2018-09" db="EMBL/GenBank/DDBJ databases">
        <title>Acidovorax cavernicola nov. sp. isolated from Gruta de las Maravillas (Aracena, Spain).</title>
        <authorList>
            <person name="Jurado V."/>
            <person name="Gutierrez-Patricio S."/>
            <person name="Gonzalez-Pimentel J.L."/>
            <person name="Miller A.Z."/>
            <person name="Laiz L."/>
            <person name="Saiz-Jimenez C."/>
        </authorList>
    </citation>
    <scope>NUCLEOTIDE SEQUENCE [LARGE SCALE GENOMIC DNA]</scope>
    <source>
        <strain evidence="5">1011MAR3C25</strain>
    </source>
</reference>
<evidence type="ECO:0000256" key="1">
    <source>
        <dbReference type="ARBA" id="ARBA00022679"/>
    </source>
</evidence>
<keyword evidence="5" id="KW-1185">Reference proteome</keyword>
<protein>
    <submittedName>
        <fullName evidence="4">GNAT family N-acetyltransferase</fullName>
    </submittedName>
</protein>
<dbReference type="InterPro" id="IPR000182">
    <property type="entry name" value="GNAT_dom"/>
</dbReference>
<name>A0A418SLT8_9RHOB</name>
<keyword evidence="2" id="KW-0012">Acyltransferase</keyword>
<dbReference type="SUPFAM" id="SSF55729">
    <property type="entry name" value="Acyl-CoA N-acyltransferases (Nat)"/>
    <property type="match status" value="1"/>
</dbReference>
<evidence type="ECO:0000259" key="3">
    <source>
        <dbReference type="PROSITE" id="PS51186"/>
    </source>
</evidence>
<comment type="caution">
    <text evidence="4">The sequence shown here is derived from an EMBL/GenBank/DDBJ whole genome shotgun (WGS) entry which is preliminary data.</text>
</comment>
<accession>A0A418SLT8</accession>
<dbReference type="GO" id="GO:0016747">
    <property type="term" value="F:acyltransferase activity, transferring groups other than amino-acyl groups"/>
    <property type="evidence" value="ECO:0007669"/>
    <property type="project" value="InterPro"/>
</dbReference>
<feature type="domain" description="N-acetyltransferase" evidence="3">
    <location>
        <begin position="1"/>
        <end position="133"/>
    </location>
</feature>
<evidence type="ECO:0000313" key="5">
    <source>
        <dbReference type="Proteomes" id="UP000284202"/>
    </source>
</evidence>
<dbReference type="Pfam" id="PF00583">
    <property type="entry name" value="Acetyltransf_1"/>
    <property type="match status" value="1"/>
</dbReference>
<dbReference type="PROSITE" id="PS51186">
    <property type="entry name" value="GNAT"/>
    <property type="match status" value="1"/>
</dbReference>
<dbReference type="AlphaFoldDB" id="A0A418SLT8"/>
<proteinExistence type="predicted"/>
<sequence>MTPGQLSALHARCFTIPRPWSADEFAALLETRGCFLLTRPNGFLLGRAIADEAELLTLAVDPAARRKGIGRGLVREFGLAAQAKDAEHLFLEVASDNQPAQALYAALGWQQAGRRPDYYAPGLDALILRLNLPG</sequence>
<dbReference type="RefSeq" id="WP_119752142.1">
    <property type="nucleotide sequence ID" value="NZ_QZCG01000024.1"/>
</dbReference>
<dbReference type="Gene3D" id="3.40.630.30">
    <property type="match status" value="1"/>
</dbReference>
<organism evidence="4 5">
    <name type="scientific">Paracoccus onubensis</name>
    <dbReference type="NCBI Taxonomy" id="1675788"/>
    <lineage>
        <taxon>Bacteria</taxon>
        <taxon>Pseudomonadati</taxon>
        <taxon>Pseudomonadota</taxon>
        <taxon>Alphaproteobacteria</taxon>
        <taxon>Rhodobacterales</taxon>
        <taxon>Paracoccaceae</taxon>
        <taxon>Paracoccus</taxon>
    </lineage>
</organism>
<dbReference type="InterPro" id="IPR050832">
    <property type="entry name" value="Bact_Acetyltransf"/>
</dbReference>
<gene>
    <name evidence="4" type="ORF">D3P04_22460</name>
</gene>
<dbReference type="Proteomes" id="UP000284202">
    <property type="component" value="Unassembled WGS sequence"/>
</dbReference>
<evidence type="ECO:0000256" key="2">
    <source>
        <dbReference type="ARBA" id="ARBA00023315"/>
    </source>
</evidence>
<dbReference type="InterPro" id="IPR016181">
    <property type="entry name" value="Acyl_CoA_acyltransferase"/>
</dbReference>
<dbReference type="PANTHER" id="PTHR43877">
    <property type="entry name" value="AMINOALKYLPHOSPHONATE N-ACETYLTRANSFERASE-RELATED-RELATED"/>
    <property type="match status" value="1"/>
</dbReference>
<dbReference type="CDD" id="cd04301">
    <property type="entry name" value="NAT_SF"/>
    <property type="match status" value="1"/>
</dbReference>
<keyword evidence="1 4" id="KW-0808">Transferase</keyword>